<feature type="signal peptide" evidence="1">
    <location>
        <begin position="1"/>
        <end position="18"/>
    </location>
</feature>
<accession>A0ABV5GJQ4</accession>
<proteinExistence type="predicted"/>
<dbReference type="EMBL" id="JBHMEY010000008">
    <property type="protein sequence ID" value="MFB9095602.1"/>
    <property type="molecule type" value="Genomic_DNA"/>
</dbReference>
<dbReference type="RefSeq" id="WP_236458396.1">
    <property type="nucleotide sequence ID" value="NZ_CBCSGE010000016.1"/>
</dbReference>
<evidence type="ECO:0000313" key="3">
    <source>
        <dbReference type="Proteomes" id="UP001589607"/>
    </source>
</evidence>
<dbReference type="Gene3D" id="2.20.110.10">
    <property type="entry name" value="Histone H3 K4-specific methyltransferase SET7/9 N-terminal domain"/>
    <property type="match status" value="1"/>
</dbReference>
<evidence type="ECO:0000313" key="2">
    <source>
        <dbReference type="EMBL" id="MFB9095602.1"/>
    </source>
</evidence>
<reference evidence="2 3" key="1">
    <citation type="submission" date="2024-09" db="EMBL/GenBank/DDBJ databases">
        <authorList>
            <person name="Sun Q."/>
            <person name="Mori K."/>
        </authorList>
    </citation>
    <scope>NUCLEOTIDE SEQUENCE [LARGE SCALE GENOMIC DNA]</scope>
    <source>
        <strain evidence="2 3">CECT 7955</strain>
    </source>
</reference>
<name>A0ABV5GJQ4_9FLAO</name>
<evidence type="ECO:0000256" key="1">
    <source>
        <dbReference type="SAM" id="SignalP"/>
    </source>
</evidence>
<organism evidence="2 3">
    <name type="scientific">Flavobacterium jumunjinense</name>
    <dbReference type="NCBI Taxonomy" id="998845"/>
    <lineage>
        <taxon>Bacteria</taxon>
        <taxon>Pseudomonadati</taxon>
        <taxon>Bacteroidota</taxon>
        <taxon>Flavobacteriia</taxon>
        <taxon>Flavobacteriales</taxon>
        <taxon>Flavobacteriaceae</taxon>
        <taxon>Flavobacterium</taxon>
    </lineage>
</organism>
<sequence>MKNIIITASLLISSLMFAQKVEPKFEAVDNMVKATYYHDNGQVKQEGFYLDGKLHGEWISYNESGVKQTIGEYNKGNKVGKWFFWNTDKLSEVDFSDSRIVAIKKWSSETLVKN</sequence>
<dbReference type="SUPFAM" id="SSF82185">
    <property type="entry name" value="Histone H3 K4-specific methyltransferase SET7/9 N-terminal domain"/>
    <property type="match status" value="1"/>
</dbReference>
<keyword evidence="1" id="KW-0732">Signal</keyword>
<feature type="chain" id="PRO_5046240298" evidence="1">
    <location>
        <begin position="19"/>
        <end position="114"/>
    </location>
</feature>
<protein>
    <submittedName>
        <fullName evidence="2">Toxin-antitoxin system YwqK family antitoxin</fullName>
    </submittedName>
</protein>
<dbReference type="Proteomes" id="UP001589607">
    <property type="component" value="Unassembled WGS sequence"/>
</dbReference>
<gene>
    <name evidence="2" type="ORF">ACFFVF_03675</name>
</gene>
<dbReference type="Pfam" id="PF07661">
    <property type="entry name" value="MORN_2"/>
    <property type="match status" value="2"/>
</dbReference>
<dbReference type="InterPro" id="IPR011652">
    <property type="entry name" value="MORN_2"/>
</dbReference>
<keyword evidence="3" id="KW-1185">Reference proteome</keyword>
<comment type="caution">
    <text evidence="2">The sequence shown here is derived from an EMBL/GenBank/DDBJ whole genome shotgun (WGS) entry which is preliminary data.</text>
</comment>